<evidence type="ECO:0000313" key="6">
    <source>
        <dbReference type="Proteomes" id="UP000053899"/>
    </source>
</evidence>
<proteinExistence type="predicted"/>
<dbReference type="InterPro" id="IPR036388">
    <property type="entry name" value="WH-like_DNA-bd_sf"/>
</dbReference>
<dbReference type="InterPro" id="IPR050397">
    <property type="entry name" value="Env_Response_Regulators"/>
</dbReference>
<dbReference type="GO" id="GO:0005829">
    <property type="term" value="C:cytosol"/>
    <property type="evidence" value="ECO:0007669"/>
    <property type="project" value="TreeGrafter"/>
</dbReference>
<dbReference type="SMART" id="SM00419">
    <property type="entry name" value="HTH_CRP"/>
    <property type="match status" value="1"/>
</dbReference>
<dbReference type="SUPFAM" id="SSF46785">
    <property type="entry name" value="Winged helix' DNA-binding domain"/>
    <property type="match status" value="1"/>
</dbReference>
<keyword evidence="2" id="KW-0238">DNA-binding</keyword>
<evidence type="ECO:0000313" key="5">
    <source>
        <dbReference type="EMBL" id="EIM31484.1"/>
    </source>
</evidence>
<dbReference type="InterPro" id="IPR018490">
    <property type="entry name" value="cNMP-bd_dom_sf"/>
</dbReference>
<dbReference type="GO" id="GO:0003677">
    <property type="term" value="F:DNA binding"/>
    <property type="evidence" value="ECO:0007669"/>
    <property type="project" value="UniProtKB-KW"/>
</dbReference>
<feature type="domain" description="HTH crp-type" evidence="4">
    <location>
        <begin position="123"/>
        <end position="193"/>
    </location>
</feature>
<keyword evidence="1" id="KW-0805">Transcription regulation</keyword>
<name>I4Z5J2_9BURK</name>
<dbReference type="Gene3D" id="1.10.10.10">
    <property type="entry name" value="Winged helix-like DNA-binding domain superfamily/Winged helix DNA-binding domain"/>
    <property type="match status" value="1"/>
</dbReference>
<dbReference type="EMBL" id="JH660680">
    <property type="protein sequence ID" value="EIM31484.1"/>
    <property type="molecule type" value="Genomic_DNA"/>
</dbReference>
<dbReference type="HOGENOM" id="CLU_093399_0_0_4"/>
<evidence type="ECO:0000256" key="1">
    <source>
        <dbReference type="ARBA" id="ARBA00023015"/>
    </source>
</evidence>
<accession>I4Z5J2</accession>
<keyword evidence="6" id="KW-1185">Reference proteome</keyword>
<organism evidence="5 6">
    <name type="scientific">Leptothrix ochracea L12</name>
    <dbReference type="NCBI Taxonomy" id="735332"/>
    <lineage>
        <taxon>Bacteria</taxon>
        <taxon>Pseudomonadati</taxon>
        <taxon>Pseudomonadota</taxon>
        <taxon>Betaproteobacteria</taxon>
        <taxon>Burkholderiales</taxon>
        <taxon>Sphaerotilaceae</taxon>
        <taxon>Leptothrix</taxon>
    </lineage>
</organism>
<dbReference type="SUPFAM" id="SSF51206">
    <property type="entry name" value="cAMP-binding domain-like"/>
    <property type="match status" value="1"/>
</dbReference>
<reference evidence="5 6" key="1">
    <citation type="submission" date="2012-04" db="EMBL/GenBank/DDBJ databases">
        <title>Improved High-Quality Draft sequence of Leptothrix ochracea L12.</title>
        <authorList>
            <consortium name="US DOE Joint Genome Institute"/>
            <person name="Lucas S."/>
            <person name="Han J."/>
            <person name="Lapidus A."/>
            <person name="Cheng J.-F."/>
            <person name="Goodwin L."/>
            <person name="Pitluck S."/>
            <person name="Peters L."/>
            <person name="Zeytun A."/>
            <person name="Detter J.C."/>
            <person name="Han C."/>
            <person name="Tapia R."/>
            <person name="Land M."/>
            <person name="Hauser L."/>
            <person name="Kyrpides N."/>
            <person name="Ivanova N."/>
            <person name="Pagani I."/>
            <person name="Stepanauskas R."/>
            <person name="Masland D."/>
            <person name="Poulton N."/>
            <person name="Emerson D."/>
            <person name="Fleming E."/>
            <person name="Woyke T."/>
        </authorList>
    </citation>
    <scope>NUCLEOTIDE SEQUENCE [LARGE SCALE GENOMIC DNA]</scope>
    <source>
        <strain evidence="5 6">L12</strain>
    </source>
</reference>
<dbReference type="InterPro" id="IPR036390">
    <property type="entry name" value="WH_DNA-bd_sf"/>
</dbReference>
<dbReference type="Proteomes" id="UP000053899">
    <property type="component" value="Unassembled WGS sequence"/>
</dbReference>
<protein>
    <submittedName>
        <fullName evidence="5">cAMP-binding protein</fullName>
    </submittedName>
</protein>
<gene>
    <name evidence="5" type="ORF">LepocDRAFT_00002150</name>
</gene>
<sequence length="203" mass="22582">MTRLARRREVSAGEAVLDRLGIAQYLVLLLRGDVVLGSRAMDGDLRTERTLTGPAWLDLSSAWLGEPHAMEAQALSDVTVAELPLDALRLQLAAHTSLSERLCVCLAQQIGVLTGTSRNLLHNDASARFAQWLLQRCPPGESLTCEVRLQERKRDIAQQLAMTPETLSRLIRNLEQRGFISMQGYTVRIHDRSQLQRCAGATR</sequence>
<dbReference type="PANTHER" id="PTHR24567:SF26">
    <property type="entry name" value="REGULATORY PROTEIN YEIL"/>
    <property type="match status" value="1"/>
</dbReference>
<dbReference type="GO" id="GO:0003700">
    <property type="term" value="F:DNA-binding transcription factor activity"/>
    <property type="evidence" value="ECO:0007669"/>
    <property type="project" value="TreeGrafter"/>
</dbReference>
<dbReference type="PROSITE" id="PS51063">
    <property type="entry name" value="HTH_CRP_2"/>
    <property type="match status" value="1"/>
</dbReference>
<dbReference type="InterPro" id="IPR012318">
    <property type="entry name" value="HTH_CRP"/>
</dbReference>
<dbReference type="PANTHER" id="PTHR24567">
    <property type="entry name" value="CRP FAMILY TRANSCRIPTIONAL REGULATORY PROTEIN"/>
    <property type="match status" value="1"/>
</dbReference>
<dbReference type="Gene3D" id="2.60.120.10">
    <property type="entry name" value="Jelly Rolls"/>
    <property type="match status" value="1"/>
</dbReference>
<evidence type="ECO:0000256" key="3">
    <source>
        <dbReference type="ARBA" id="ARBA00023163"/>
    </source>
</evidence>
<keyword evidence="3" id="KW-0804">Transcription</keyword>
<evidence type="ECO:0000259" key="4">
    <source>
        <dbReference type="PROSITE" id="PS51063"/>
    </source>
</evidence>
<evidence type="ECO:0000256" key="2">
    <source>
        <dbReference type="ARBA" id="ARBA00023125"/>
    </source>
</evidence>
<dbReference type="Pfam" id="PF13545">
    <property type="entry name" value="HTH_Crp_2"/>
    <property type="match status" value="1"/>
</dbReference>
<dbReference type="InterPro" id="IPR014710">
    <property type="entry name" value="RmlC-like_jellyroll"/>
</dbReference>
<dbReference type="AlphaFoldDB" id="I4Z5J2"/>